<dbReference type="EMBL" id="BSXS01011678">
    <property type="protein sequence ID" value="GMF01041.1"/>
    <property type="molecule type" value="Genomic_DNA"/>
</dbReference>
<name>A0ACB5U4C2_AMBMO</name>
<accession>A0ACB5U4C2</accession>
<gene>
    <name evidence="1" type="ORF">Amon02_001115100</name>
</gene>
<sequence length="226" mass="25973">MSAAVLLAKELKELRESQPAFNIQLMNENIFHWSIGLYVANPDSLYHGAYLKCQMTFPESYPYKPPSFKFTPAIYHPNVFPDGRICISILHEPGTSHSDEPSNEKWSPAQCVESVLVSIVSFLEDPNINSPANIDASNSFRDDKEGYRVRVLEDVERSKKNVPSYFEIPEWNPPKYDDVDEEDWFKHCDEVNEDDADGEYAYEEDASFIKDEDVEMNKDEGKNDSK</sequence>
<keyword evidence="2" id="KW-1185">Reference proteome</keyword>
<comment type="caution">
    <text evidence="1">The sequence shown here is derived from an EMBL/GenBank/DDBJ whole genome shotgun (WGS) entry which is preliminary data.</text>
</comment>
<evidence type="ECO:0000313" key="2">
    <source>
        <dbReference type="Proteomes" id="UP001165064"/>
    </source>
</evidence>
<organism evidence="1 2">
    <name type="scientific">Ambrosiozyma monospora</name>
    <name type="common">Yeast</name>
    <name type="synonym">Endomycopsis monosporus</name>
    <dbReference type="NCBI Taxonomy" id="43982"/>
    <lineage>
        <taxon>Eukaryota</taxon>
        <taxon>Fungi</taxon>
        <taxon>Dikarya</taxon>
        <taxon>Ascomycota</taxon>
        <taxon>Saccharomycotina</taxon>
        <taxon>Pichiomycetes</taxon>
        <taxon>Pichiales</taxon>
        <taxon>Pichiaceae</taxon>
        <taxon>Ambrosiozyma</taxon>
    </lineage>
</organism>
<reference evidence="1" key="1">
    <citation type="submission" date="2023-04" db="EMBL/GenBank/DDBJ databases">
        <title>Ambrosiozyma monospora NBRC 10751.</title>
        <authorList>
            <person name="Ichikawa N."/>
            <person name="Sato H."/>
            <person name="Tonouchi N."/>
        </authorList>
    </citation>
    <scope>NUCLEOTIDE SEQUENCE</scope>
    <source>
        <strain evidence="1">NBRC 10751</strain>
    </source>
</reference>
<proteinExistence type="predicted"/>
<evidence type="ECO:0000313" key="1">
    <source>
        <dbReference type="EMBL" id="GMF01041.1"/>
    </source>
</evidence>
<protein>
    <submittedName>
        <fullName evidence="1">Unnamed protein product</fullName>
    </submittedName>
</protein>
<dbReference type="Proteomes" id="UP001165064">
    <property type="component" value="Unassembled WGS sequence"/>
</dbReference>